<dbReference type="EMBL" id="VNIB01000008">
    <property type="protein sequence ID" value="TYO98143.1"/>
    <property type="molecule type" value="Genomic_DNA"/>
</dbReference>
<name>A0A5D3WHA5_9BACT</name>
<dbReference type="Proteomes" id="UP000324159">
    <property type="component" value="Unassembled WGS sequence"/>
</dbReference>
<organism evidence="1 2">
    <name type="scientific">Geothermobacter ehrlichii</name>
    <dbReference type="NCBI Taxonomy" id="213224"/>
    <lineage>
        <taxon>Bacteria</taxon>
        <taxon>Pseudomonadati</taxon>
        <taxon>Thermodesulfobacteriota</taxon>
        <taxon>Desulfuromonadia</taxon>
        <taxon>Desulfuromonadales</taxon>
        <taxon>Geothermobacteraceae</taxon>
        <taxon>Geothermobacter</taxon>
    </lineage>
</organism>
<protein>
    <submittedName>
        <fullName evidence="1">Uncharacterized protein with NRDE domain</fullName>
    </submittedName>
</protein>
<proteinExistence type="predicted"/>
<dbReference type="PANTHER" id="PTHR17985:SF8">
    <property type="entry name" value="TRANSPORT AND GOLGI ORGANIZATION PROTEIN 2 HOMOLOG"/>
    <property type="match status" value="1"/>
</dbReference>
<evidence type="ECO:0000313" key="1">
    <source>
        <dbReference type="EMBL" id="TYO98143.1"/>
    </source>
</evidence>
<dbReference type="OrthoDB" id="4380123at2"/>
<dbReference type="InterPro" id="IPR008551">
    <property type="entry name" value="TANGO2"/>
</dbReference>
<reference evidence="1 2" key="1">
    <citation type="submission" date="2019-07" db="EMBL/GenBank/DDBJ databases">
        <title>Genomic Encyclopedia of Type Strains, Phase IV (KMG-IV): sequencing the most valuable type-strain genomes for metagenomic binning, comparative biology and taxonomic classification.</title>
        <authorList>
            <person name="Goeker M."/>
        </authorList>
    </citation>
    <scope>NUCLEOTIDE SEQUENCE [LARGE SCALE GENOMIC DNA]</scope>
    <source>
        <strain evidence="1 2">SS015</strain>
    </source>
</reference>
<dbReference type="AlphaFoldDB" id="A0A5D3WHA5"/>
<keyword evidence="2" id="KW-1185">Reference proteome</keyword>
<sequence length="257" mass="28064">MCLILFAIRPDDRYRLVLAANRDEFYERPSAPAAFWPDAPDIWGGRDLQAGGTWFGVTRSGRLALVSNVREPKRLPEPGPSRGLLVRDFLRSETDAAGWLTDVLADSGRRSGFNLIVGEGDHLFYGSNRRQGVVPVRDGLYGLSNAGLDTPWPKVRRGKKGLAGLLRRRLAGEELAAGLFALLGDRTPAADDELPDTGVGLAMERALSPVFICAGQYGTRSSTVLLLEATGRLLVVERRFGPDGRITGESRESFRIS</sequence>
<dbReference type="RefSeq" id="WP_148896215.1">
    <property type="nucleotide sequence ID" value="NZ_VNIB01000008.1"/>
</dbReference>
<evidence type="ECO:0000313" key="2">
    <source>
        <dbReference type="Proteomes" id="UP000324159"/>
    </source>
</evidence>
<comment type="caution">
    <text evidence="1">The sequence shown here is derived from an EMBL/GenBank/DDBJ whole genome shotgun (WGS) entry which is preliminary data.</text>
</comment>
<gene>
    <name evidence="1" type="ORF">EDC39_10880</name>
</gene>
<dbReference type="Pfam" id="PF05742">
    <property type="entry name" value="TANGO2"/>
    <property type="match status" value="1"/>
</dbReference>
<accession>A0A5D3WHA5</accession>
<dbReference type="PANTHER" id="PTHR17985">
    <property type="entry name" value="SER/THR-RICH PROTEIN T10 IN DGCR REGION"/>
    <property type="match status" value="1"/>
</dbReference>